<gene>
    <name evidence="3" type="ORF">SAMN02745223_03259</name>
    <name evidence="2" type="ORF">VW29_00270</name>
</gene>
<dbReference type="OrthoDB" id="7392124at2"/>
<feature type="coiled-coil region" evidence="1">
    <location>
        <begin position="52"/>
        <end position="79"/>
    </location>
</feature>
<protein>
    <recommendedName>
        <fullName evidence="6">BMFP domain-containing protein YqiC</fullName>
    </recommendedName>
</protein>
<evidence type="ECO:0008006" key="6">
    <source>
        <dbReference type="Google" id="ProtNLM"/>
    </source>
</evidence>
<dbReference type="AlphaFoldDB" id="A0A0F5LWM4"/>
<evidence type="ECO:0000313" key="5">
    <source>
        <dbReference type="Proteomes" id="UP000184533"/>
    </source>
</evidence>
<dbReference type="EMBL" id="FQVC01000011">
    <property type="protein sequence ID" value="SHF66932.1"/>
    <property type="molecule type" value="Genomic_DNA"/>
</dbReference>
<keyword evidence="4" id="KW-1185">Reference proteome</keyword>
<reference evidence="2 4" key="1">
    <citation type="submission" date="2015-03" db="EMBL/GenBank/DDBJ databases">
        <authorList>
            <person name="Hassan Y.I."/>
            <person name="Lepp D."/>
            <person name="Zhou T."/>
        </authorList>
    </citation>
    <scope>NUCLEOTIDE SEQUENCE [LARGE SCALE GENOMIC DNA]</scope>
    <source>
        <strain evidence="2 4">DSM 17137</strain>
    </source>
</reference>
<dbReference type="EMBL" id="LAJF01000020">
    <property type="protein sequence ID" value="KKB86733.1"/>
    <property type="molecule type" value="Genomic_DNA"/>
</dbReference>
<organism evidence="2 4">
    <name type="scientific">Devosia limi DSM 17137</name>
    <dbReference type="NCBI Taxonomy" id="1121477"/>
    <lineage>
        <taxon>Bacteria</taxon>
        <taxon>Pseudomonadati</taxon>
        <taxon>Pseudomonadota</taxon>
        <taxon>Alphaproteobacteria</taxon>
        <taxon>Hyphomicrobiales</taxon>
        <taxon>Devosiaceae</taxon>
        <taxon>Devosia</taxon>
    </lineage>
</organism>
<dbReference type="InterPro" id="IPR007475">
    <property type="entry name" value="UbiK"/>
</dbReference>
<reference evidence="3 5" key="2">
    <citation type="submission" date="2016-11" db="EMBL/GenBank/DDBJ databases">
        <authorList>
            <person name="Jaros S."/>
            <person name="Januszkiewicz K."/>
            <person name="Wedrychowicz H."/>
        </authorList>
    </citation>
    <scope>NUCLEOTIDE SEQUENCE [LARGE SCALE GENOMIC DNA]</scope>
    <source>
        <strain evidence="3 5">DSM 17137</strain>
    </source>
</reference>
<evidence type="ECO:0000313" key="2">
    <source>
        <dbReference type="EMBL" id="KKB86733.1"/>
    </source>
</evidence>
<dbReference type="Proteomes" id="UP000184533">
    <property type="component" value="Unassembled WGS sequence"/>
</dbReference>
<sequence length="87" mass="9763">MSQNNRIFDDLGRLMNEAAGVADGVRREVETAVKSQTQRFVADMDLVKREDFDALRELVQVQGEEIDALRQELAALKAEPKAKTKST</sequence>
<accession>A0A0F5LWM4</accession>
<name>A0A0F5LWM4_9HYPH</name>
<dbReference type="Pfam" id="PF04380">
    <property type="entry name" value="BMFP"/>
    <property type="match status" value="1"/>
</dbReference>
<proteinExistence type="predicted"/>
<keyword evidence="1" id="KW-0175">Coiled coil</keyword>
<dbReference type="Proteomes" id="UP000033608">
    <property type="component" value="Unassembled WGS sequence"/>
</dbReference>
<dbReference type="PATRIC" id="fig|1121477.3.peg.1084"/>
<evidence type="ECO:0000313" key="3">
    <source>
        <dbReference type="EMBL" id="SHF66932.1"/>
    </source>
</evidence>
<evidence type="ECO:0000313" key="4">
    <source>
        <dbReference type="Proteomes" id="UP000033608"/>
    </source>
</evidence>
<dbReference type="STRING" id="1121477.SAMN02745223_03259"/>
<evidence type="ECO:0000256" key="1">
    <source>
        <dbReference type="SAM" id="Coils"/>
    </source>
</evidence>
<dbReference type="RefSeq" id="WP_046133371.1">
    <property type="nucleotide sequence ID" value="NZ_FQVC01000011.1"/>
</dbReference>